<dbReference type="EMBL" id="JACHJB010000002">
    <property type="protein sequence ID" value="MBB6348168.1"/>
    <property type="molecule type" value="Genomic_DNA"/>
</dbReference>
<dbReference type="RefSeq" id="WP_185085982.1">
    <property type="nucleotide sequence ID" value="NZ_JACHJB010000002.1"/>
</dbReference>
<name>A0A7X0EY10_9ACTN</name>
<feature type="transmembrane region" description="Helical" evidence="1">
    <location>
        <begin position="344"/>
        <end position="365"/>
    </location>
</feature>
<sequence length="387" mass="40435">MTLLQTPQAGRVHEIDALRGFALAGILIANIGYFASPGHLVARSMPVPDGPVAHAVTALVATKFYILFSFLFGYSFTLQMRAAERAGASVRARTVRRCLGLFALGLAQGLLVWAGDILTLYAVLGLVLLAMRGVRPRRAVTVAAVVLAALALLWCALAALTALAPAATGLTADAADPAEAARVLALATGGPLDVLRMHLECYPPLAASIWLFQGPTALAMFLLGLAAGKTRLLEEPGRWAHLLGRVQWVGFGIGLPGGVLFALTSGSSGPVELLGLAVNGLTSPLLTAAYVATLLRVVRRFPAAGRALAPAGRTAASNYLGQSVLACLVFTGYGLALAGRLEPIAVMGVAAAVYTVLLLLSAWWLRSHRYGPLEYGLRLLTNRGSIT</sequence>
<feature type="domain" description="DUF418" evidence="2">
    <location>
        <begin position="227"/>
        <end position="382"/>
    </location>
</feature>
<reference evidence="3 4" key="1">
    <citation type="submission" date="2020-08" db="EMBL/GenBank/DDBJ databases">
        <title>Sequencing the genomes of 1000 actinobacteria strains.</title>
        <authorList>
            <person name="Klenk H.-P."/>
        </authorList>
    </citation>
    <scope>NUCLEOTIDE SEQUENCE [LARGE SCALE GENOMIC DNA]</scope>
    <source>
        <strain evidence="3 4">DSM 45913</strain>
    </source>
</reference>
<feature type="transmembrane region" description="Helical" evidence="1">
    <location>
        <begin position="21"/>
        <end position="40"/>
    </location>
</feature>
<evidence type="ECO:0000313" key="3">
    <source>
        <dbReference type="EMBL" id="MBB6348168.1"/>
    </source>
</evidence>
<dbReference type="Pfam" id="PF04235">
    <property type="entry name" value="DUF418"/>
    <property type="match status" value="1"/>
</dbReference>
<comment type="caution">
    <text evidence="3">The sequence shown here is derived from an EMBL/GenBank/DDBJ whole genome shotgun (WGS) entry which is preliminary data.</text>
</comment>
<keyword evidence="1" id="KW-0472">Membrane</keyword>
<feature type="transmembrane region" description="Helical" evidence="1">
    <location>
        <begin position="205"/>
        <end position="227"/>
    </location>
</feature>
<feature type="transmembrane region" description="Helical" evidence="1">
    <location>
        <begin position="141"/>
        <end position="164"/>
    </location>
</feature>
<feature type="transmembrane region" description="Helical" evidence="1">
    <location>
        <begin position="94"/>
        <end position="111"/>
    </location>
</feature>
<evidence type="ECO:0000256" key="1">
    <source>
        <dbReference type="SAM" id="Phobius"/>
    </source>
</evidence>
<dbReference type="Proteomes" id="UP000583800">
    <property type="component" value="Unassembled WGS sequence"/>
</dbReference>
<gene>
    <name evidence="3" type="ORF">FHU36_004713</name>
</gene>
<feature type="transmembrane region" description="Helical" evidence="1">
    <location>
        <begin position="273"/>
        <end position="298"/>
    </location>
</feature>
<protein>
    <recommendedName>
        <fullName evidence="2">DUF418 domain-containing protein</fullName>
    </recommendedName>
</protein>
<organism evidence="3 4">
    <name type="scientific">Nonomuraea muscovyensis</name>
    <dbReference type="NCBI Taxonomy" id="1124761"/>
    <lineage>
        <taxon>Bacteria</taxon>
        <taxon>Bacillati</taxon>
        <taxon>Actinomycetota</taxon>
        <taxon>Actinomycetes</taxon>
        <taxon>Streptosporangiales</taxon>
        <taxon>Streptosporangiaceae</taxon>
        <taxon>Nonomuraea</taxon>
    </lineage>
</organism>
<dbReference type="InterPro" id="IPR052529">
    <property type="entry name" value="Bact_Transport_Assoc"/>
</dbReference>
<dbReference type="InterPro" id="IPR007349">
    <property type="entry name" value="DUF418"/>
</dbReference>
<accession>A0A7X0EY10</accession>
<keyword evidence="1" id="KW-1133">Transmembrane helix</keyword>
<keyword evidence="1" id="KW-0812">Transmembrane</keyword>
<evidence type="ECO:0000313" key="4">
    <source>
        <dbReference type="Proteomes" id="UP000583800"/>
    </source>
</evidence>
<dbReference type="PANTHER" id="PTHR30590:SF2">
    <property type="entry name" value="INNER MEMBRANE PROTEIN"/>
    <property type="match status" value="1"/>
</dbReference>
<feature type="transmembrane region" description="Helical" evidence="1">
    <location>
        <begin position="52"/>
        <end position="74"/>
    </location>
</feature>
<keyword evidence="4" id="KW-1185">Reference proteome</keyword>
<feature type="transmembrane region" description="Helical" evidence="1">
    <location>
        <begin position="117"/>
        <end position="134"/>
    </location>
</feature>
<feature type="transmembrane region" description="Helical" evidence="1">
    <location>
        <begin position="248"/>
        <end position="267"/>
    </location>
</feature>
<dbReference type="PANTHER" id="PTHR30590">
    <property type="entry name" value="INNER MEMBRANE PROTEIN"/>
    <property type="match status" value="1"/>
</dbReference>
<proteinExistence type="predicted"/>
<evidence type="ECO:0000259" key="2">
    <source>
        <dbReference type="Pfam" id="PF04235"/>
    </source>
</evidence>
<dbReference type="AlphaFoldDB" id="A0A7X0EY10"/>
<feature type="transmembrane region" description="Helical" evidence="1">
    <location>
        <begin position="319"/>
        <end position="338"/>
    </location>
</feature>